<gene>
    <name evidence="1" type="ORF">TNCT_472351</name>
</gene>
<evidence type="ECO:0000313" key="2">
    <source>
        <dbReference type="Proteomes" id="UP000887116"/>
    </source>
</evidence>
<sequence>MFLPQGTTFTGVWKVSDRTVDPLTLLLMHAGRSYRDRPPVYAVGIVMFLPTRHDIHRVVEGFRTRTVDPLTLRSDACGTILP</sequence>
<comment type="caution">
    <text evidence="1">The sequence shown here is derived from an EMBL/GenBank/DDBJ whole genome shotgun (WGS) entry which is preliminary data.</text>
</comment>
<proteinExistence type="predicted"/>
<dbReference type="EMBL" id="BMAO01015478">
    <property type="protein sequence ID" value="GFR01967.1"/>
    <property type="molecule type" value="Genomic_DNA"/>
</dbReference>
<protein>
    <submittedName>
        <fullName evidence="1">Uncharacterized protein</fullName>
    </submittedName>
</protein>
<accession>A0A8X6GD60</accession>
<keyword evidence="2" id="KW-1185">Reference proteome</keyword>
<evidence type="ECO:0000313" key="1">
    <source>
        <dbReference type="EMBL" id="GFR01967.1"/>
    </source>
</evidence>
<organism evidence="1 2">
    <name type="scientific">Trichonephila clavata</name>
    <name type="common">Joro spider</name>
    <name type="synonym">Nephila clavata</name>
    <dbReference type="NCBI Taxonomy" id="2740835"/>
    <lineage>
        <taxon>Eukaryota</taxon>
        <taxon>Metazoa</taxon>
        <taxon>Ecdysozoa</taxon>
        <taxon>Arthropoda</taxon>
        <taxon>Chelicerata</taxon>
        <taxon>Arachnida</taxon>
        <taxon>Araneae</taxon>
        <taxon>Araneomorphae</taxon>
        <taxon>Entelegynae</taxon>
        <taxon>Araneoidea</taxon>
        <taxon>Nephilidae</taxon>
        <taxon>Trichonephila</taxon>
    </lineage>
</organism>
<dbReference type="AlphaFoldDB" id="A0A8X6GD60"/>
<reference evidence="1" key="1">
    <citation type="submission" date="2020-07" db="EMBL/GenBank/DDBJ databases">
        <title>Multicomponent nature underlies the extraordinary mechanical properties of spider dragline silk.</title>
        <authorList>
            <person name="Kono N."/>
            <person name="Nakamura H."/>
            <person name="Mori M."/>
            <person name="Yoshida Y."/>
            <person name="Ohtoshi R."/>
            <person name="Malay A.D."/>
            <person name="Moran D.A.P."/>
            <person name="Tomita M."/>
            <person name="Numata K."/>
            <person name="Arakawa K."/>
        </authorList>
    </citation>
    <scope>NUCLEOTIDE SEQUENCE</scope>
</reference>
<name>A0A8X6GD60_TRICU</name>
<dbReference type="Proteomes" id="UP000887116">
    <property type="component" value="Unassembled WGS sequence"/>
</dbReference>